<dbReference type="Pfam" id="PF07015">
    <property type="entry name" value="VirC1"/>
    <property type="match status" value="1"/>
</dbReference>
<proteinExistence type="predicted"/>
<dbReference type="InterPro" id="IPR009744">
    <property type="entry name" value="VirC1"/>
</dbReference>
<dbReference type="OrthoDB" id="7331108at2"/>
<protein>
    <submittedName>
        <fullName evidence="1">AAA family ATPase</fullName>
    </submittedName>
</protein>
<dbReference type="PIRSF" id="PIRSF009320">
    <property type="entry name" value="Nuc_binding_HP_1000"/>
    <property type="match status" value="1"/>
</dbReference>
<evidence type="ECO:0000313" key="1">
    <source>
        <dbReference type="EMBL" id="TQV81950.1"/>
    </source>
</evidence>
<dbReference type="Proteomes" id="UP000315252">
    <property type="component" value="Unassembled WGS sequence"/>
</dbReference>
<gene>
    <name evidence="1" type="ORF">FKG95_06880</name>
</gene>
<dbReference type="Gene3D" id="3.40.50.300">
    <property type="entry name" value="P-loop containing nucleotide triphosphate hydrolases"/>
    <property type="match status" value="1"/>
</dbReference>
<comment type="caution">
    <text evidence="1">The sequence shown here is derived from an EMBL/GenBank/DDBJ whole genome shotgun (WGS) entry which is preliminary data.</text>
</comment>
<dbReference type="EMBL" id="VHSH01000002">
    <property type="protein sequence ID" value="TQV81950.1"/>
    <property type="molecule type" value="Genomic_DNA"/>
</dbReference>
<dbReference type="InterPro" id="IPR027417">
    <property type="entry name" value="P-loop_NTPase"/>
</dbReference>
<dbReference type="AlphaFoldDB" id="A0A545TXM5"/>
<dbReference type="RefSeq" id="WP_142895581.1">
    <property type="nucleotide sequence ID" value="NZ_ML660053.1"/>
</dbReference>
<sequence length="230" mass="24548">MRVLAISSQKGGSGKTTLSGHLAVQAERSGAGPVALVDTDPQGSLADWWNERQSETPVFVSTYVSRLAQDVERMRDAGIKLLVIDTPPAITETIADVVNVSDLILIPTRPSPHDLRAAGATVELVENLGKPLVFAINGATPRARLTTEAAFALSQHGTVAPSIIHHRTDFAASMIDGRTVMEIPKATRSANEIIKLWEYIDGRMGSGQRKTIMPSSSAAQGQKQAFNVGV</sequence>
<dbReference type="InterPro" id="IPR050678">
    <property type="entry name" value="DNA_Partitioning_ATPase"/>
</dbReference>
<dbReference type="CDD" id="cd02042">
    <property type="entry name" value="ParAB_family"/>
    <property type="match status" value="1"/>
</dbReference>
<reference evidence="1 2" key="1">
    <citation type="submission" date="2019-06" db="EMBL/GenBank/DDBJ databases">
        <title>Whole genome sequence for Rhodospirillaceae sp. R148.</title>
        <authorList>
            <person name="Wang G."/>
        </authorList>
    </citation>
    <scope>NUCLEOTIDE SEQUENCE [LARGE SCALE GENOMIC DNA]</scope>
    <source>
        <strain evidence="1 2">R148</strain>
    </source>
</reference>
<keyword evidence="2" id="KW-1185">Reference proteome</keyword>
<dbReference type="PANTHER" id="PTHR13696:SF96">
    <property type="entry name" value="COBQ_COBB_MIND_PARA NUCLEOTIDE BINDING DOMAIN-CONTAINING PROTEIN"/>
    <property type="match status" value="1"/>
</dbReference>
<dbReference type="SUPFAM" id="SSF52540">
    <property type="entry name" value="P-loop containing nucleoside triphosphate hydrolases"/>
    <property type="match status" value="1"/>
</dbReference>
<evidence type="ECO:0000313" key="2">
    <source>
        <dbReference type="Proteomes" id="UP000315252"/>
    </source>
</evidence>
<accession>A0A545TXM5</accession>
<organism evidence="1 2">
    <name type="scientific">Denitrobaculum tricleocarpae</name>
    <dbReference type="NCBI Taxonomy" id="2591009"/>
    <lineage>
        <taxon>Bacteria</taxon>
        <taxon>Pseudomonadati</taxon>
        <taxon>Pseudomonadota</taxon>
        <taxon>Alphaproteobacteria</taxon>
        <taxon>Rhodospirillales</taxon>
        <taxon>Rhodospirillaceae</taxon>
        <taxon>Denitrobaculum</taxon>
    </lineage>
</organism>
<name>A0A545TXM5_9PROT</name>
<dbReference type="PANTHER" id="PTHR13696">
    <property type="entry name" value="P-LOOP CONTAINING NUCLEOSIDE TRIPHOSPHATE HYDROLASE"/>
    <property type="match status" value="1"/>
</dbReference>